<gene>
    <name evidence="3" type="primary">LOC130507779</name>
</gene>
<dbReference type="InterPro" id="IPR036397">
    <property type="entry name" value="RNaseH_sf"/>
</dbReference>
<sequence>MLWAIWKNRNSLLYAETQESIAVLMRRALEEASLWYEVNKGASGEKQTALHMGVPQSWTPPAQGMVKCNFHVNWRSDRYHVGGAWITRNYNGEVGMHARDALTPKSDKLSADMYCLLWVLKSLRDLRIEEVHIGTDSQELYDAIQKPYRWPRYRGLLQQITTICSEFVGIEFEVESVQSNKVAREISRSVLRDGRFQSYLALGLKVLW</sequence>
<dbReference type="GO" id="GO:0003676">
    <property type="term" value="F:nucleic acid binding"/>
    <property type="evidence" value="ECO:0007669"/>
    <property type="project" value="InterPro"/>
</dbReference>
<dbReference type="RefSeq" id="XP_056858410.1">
    <property type="nucleotide sequence ID" value="XM_057002430.1"/>
</dbReference>
<dbReference type="GeneID" id="130507779"/>
<evidence type="ECO:0000313" key="2">
    <source>
        <dbReference type="Proteomes" id="UP000504610"/>
    </source>
</evidence>
<dbReference type="AlphaFoldDB" id="A0A9W3D3K1"/>
<protein>
    <submittedName>
        <fullName evidence="3">Uncharacterized protein LOC130507779</fullName>
    </submittedName>
</protein>
<dbReference type="Proteomes" id="UP000504610">
    <property type="component" value="Unplaced"/>
</dbReference>
<dbReference type="PANTHER" id="PTHR47074:SF53">
    <property type="entry name" value="REVERSE TRANSCRIPTASE-LIKE PROTEIN"/>
    <property type="match status" value="1"/>
</dbReference>
<dbReference type="Pfam" id="PF13456">
    <property type="entry name" value="RVT_3"/>
    <property type="match status" value="1"/>
</dbReference>
<name>A0A9W3D3K1_RAPSA</name>
<evidence type="ECO:0000313" key="3">
    <source>
        <dbReference type="RefSeq" id="XP_056858410.1"/>
    </source>
</evidence>
<feature type="domain" description="RNase H type-1" evidence="1">
    <location>
        <begin position="69"/>
        <end position="188"/>
    </location>
</feature>
<dbReference type="GO" id="GO:0004523">
    <property type="term" value="F:RNA-DNA hybrid ribonuclease activity"/>
    <property type="evidence" value="ECO:0007669"/>
    <property type="project" value="InterPro"/>
</dbReference>
<proteinExistence type="predicted"/>
<accession>A0A9W3D3K1</accession>
<dbReference type="KEGG" id="rsz:130507779"/>
<dbReference type="PANTHER" id="PTHR47074">
    <property type="entry name" value="BNAC02G40300D PROTEIN"/>
    <property type="match status" value="1"/>
</dbReference>
<evidence type="ECO:0000259" key="1">
    <source>
        <dbReference type="Pfam" id="PF13456"/>
    </source>
</evidence>
<dbReference type="InterPro" id="IPR052929">
    <property type="entry name" value="RNase_H-like_EbsB-rel"/>
</dbReference>
<dbReference type="InterPro" id="IPR002156">
    <property type="entry name" value="RNaseH_domain"/>
</dbReference>
<organism evidence="2 3">
    <name type="scientific">Raphanus sativus</name>
    <name type="common">Radish</name>
    <name type="synonym">Raphanus raphanistrum var. sativus</name>
    <dbReference type="NCBI Taxonomy" id="3726"/>
    <lineage>
        <taxon>Eukaryota</taxon>
        <taxon>Viridiplantae</taxon>
        <taxon>Streptophyta</taxon>
        <taxon>Embryophyta</taxon>
        <taxon>Tracheophyta</taxon>
        <taxon>Spermatophyta</taxon>
        <taxon>Magnoliopsida</taxon>
        <taxon>eudicotyledons</taxon>
        <taxon>Gunneridae</taxon>
        <taxon>Pentapetalae</taxon>
        <taxon>rosids</taxon>
        <taxon>malvids</taxon>
        <taxon>Brassicales</taxon>
        <taxon>Brassicaceae</taxon>
        <taxon>Brassiceae</taxon>
        <taxon>Raphanus</taxon>
    </lineage>
</organism>
<reference evidence="3" key="1">
    <citation type="submission" date="2025-08" db="UniProtKB">
        <authorList>
            <consortium name="RefSeq"/>
        </authorList>
    </citation>
    <scope>IDENTIFICATION</scope>
    <source>
        <tissue evidence="3">Leaf</tissue>
    </source>
</reference>
<keyword evidence="2" id="KW-1185">Reference proteome</keyword>
<dbReference type="OrthoDB" id="1097030at2759"/>
<dbReference type="Gene3D" id="3.30.420.10">
    <property type="entry name" value="Ribonuclease H-like superfamily/Ribonuclease H"/>
    <property type="match status" value="1"/>
</dbReference>